<dbReference type="Gene3D" id="3.30.750.24">
    <property type="entry name" value="STAS domain"/>
    <property type="match status" value="1"/>
</dbReference>
<comment type="caution">
    <text evidence="4">The sequence shown here is derived from an EMBL/GenBank/DDBJ whole genome shotgun (WGS) entry which is preliminary data.</text>
</comment>
<evidence type="ECO:0000256" key="2">
    <source>
        <dbReference type="RuleBase" id="RU003749"/>
    </source>
</evidence>
<evidence type="ECO:0000259" key="3">
    <source>
        <dbReference type="PROSITE" id="PS50801"/>
    </source>
</evidence>
<evidence type="ECO:0000313" key="4">
    <source>
        <dbReference type="EMBL" id="GIE49076.1"/>
    </source>
</evidence>
<gene>
    <name evidence="4" type="ORF">Ani05nite_26100</name>
</gene>
<evidence type="ECO:0000313" key="5">
    <source>
        <dbReference type="Proteomes" id="UP000647172"/>
    </source>
</evidence>
<dbReference type="AlphaFoldDB" id="A0A919JEN6"/>
<keyword evidence="5" id="KW-1185">Reference proteome</keyword>
<sequence length="120" mass="12471">MLDMLLVTTPIHEISTRPVAGGVLEVGLAGDFDMSVAAELSDALVRAARAPGVRRVVVDLRHTAFLDSHGIAGLLAGFEAAAQAGRQFSVTNAAGMVRQVLDITGLAEVLIEPRPSGVEV</sequence>
<dbReference type="InterPro" id="IPR003658">
    <property type="entry name" value="Anti-sigma_ant"/>
</dbReference>
<name>A0A919JEN6_9ACTN</name>
<dbReference type="InterPro" id="IPR002645">
    <property type="entry name" value="STAS_dom"/>
</dbReference>
<dbReference type="Proteomes" id="UP000647172">
    <property type="component" value="Unassembled WGS sequence"/>
</dbReference>
<organism evidence="4 5">
    <name type="scientific">Actinoplanes nipponensis</name>
    <dbReference type="NCBI Taxonomy" id="135950"/>
    <lineage>
        <taxon>Bacteria</taxon>
        <taxon>Bacillati</taxon>
        <taxon>Actinomycetota</taxon>
        <taxon>Actinomycetes</taxon>
        <taxon>Micromonosporales</taxon>
        <taxon>Micromonosporaceae</taxon>
        <taxon>Actinoplanes</taxon>
    </lineage>
</organism>
<dbReference type="Pfam" id="PF13466">
    <property type="entry name" value="STAS_2"/>
    <property type="match status" value="1"/>
</dbReference>
<dbReference type="InterPro" id="IPR058548">
    <property type="entry name" value="MlaB-like_STAS"/>
</dbReference>
<protein>
    <recommendedName>
        <fullName evidence="2">Anti-sigma factor antagonist</fullName>
    </recommendedName>
</protein>
<dbReference type="GO" id="GO:0043856">
    <property type="term" value="F:anti-sigma factor antagonist activity"/>
    <property type="evidence" value="ECO:0007669"/>
    <property type="project" value="InterPro"/>
</dbReference>
<dbReference type="PROSITE" id="PS50801">
    <property type="entry name" value="STAS"/>
    <property type="match status" value="1"/>
</dbReference>
<dbReference type="NCBIfam" id="TIGR00377">
    <property type="entry name" value="ant_ant_sig"/>
    <property type="match status" value="1"/>
</dbReference>
<evidence type="ECO:0000256" key="1">
    <source>
        <dbReference type="ARBA" id="ARBA00009013"/>
    </source>
</evidence>
<dbReference type="SUPFAM" id="SSF52091">
    <property type="entry name" value="SpoIIaa-like"/>
    <property type="match status" value="1"/>
</dbReference>
<dbReference type="PANTHER" id="PTHR33495">
    <property type="entry name" value="ANTI-SIGMA FACTOR ANTAGONIST TM_1081-RELATED-RELATED"/>
    <property type="match status" value="1"/>
</dbReference>
<feature type="domain" description="STAS" evidence="3">
    <location>
        <begin position="22"/>
        <end position="120"/>
    </location>
</feature>
<proteinExistence type="inferred from homology"/>
<reference evidence="4" key="1">
    <citation type="submission" date="2021-01" db="EMBL/GenBank/DDBJ databases">
        <title>Whole genome shotgun sequence of Actinoplanes nipponensis NBRC 14063.</title>
        <authorList>
            <person name="Komaki H."/>
            <person name="Tamura T."/>
        </authorList>
    </citation>
    <scope>NUCLEOTIDE SEQUENCE</scope>
    <source>
        <strain evidence="4">NBRC 14063</strain>
    </source>
</reference>
<accession>A0A919JEN6</accession>
<dbReference type="CDD" id="cd07043">
    <property type="entry name" value="STAS_anti-anti-sigma_factors"/>
    <property type="match status" value="1"/>
</dbReference>
<comment type="similarity">
    <text evidence="1 2">Belongs to the anti-sigma-factor antagonist family.</text>
</comment>
<dbReference type="InterPro" id="IPR036513">
    <property type="entry name" value="STAS_dom_sf"/>
</dbReference>
<dbReference type="EMBL" id="BOMQ01000030">
    <property type="protein sequence ID" value="GIE49076.1"/>
    <property type="molecule type" value="Genomic_DNA"/>
</dbReference>